<proteinExistence type="predicted"/>
<dbReference type="EMBL" id="KB933008">
    <property type="protein sequence ID" value="EOO01335.1"/>
    <property type="molecule type" value="Genomic_DNA"/>
</dbReference>
<dbReference type="HOGENOM" id="CLU_960376_0_0_1"/>
<dbReference type="RefSeq" id="XP_007913919.1">
    <property type="nucleotide sequence ID" value="XM_007915728.1"/>
</dbReference>
<name>R8BPW1_PHAM7</name>
<keyword evidence="2" id="KW-1185">Reference proteome</keyword>
<sequence length="290" mass="32815">MANNVRMRCSTDPDRDCLIHQSRLSRRRRLCDTPEARAWPENVRAVVDFIQQHRDHHDHDHGHKVEVESEFEVEVEGDINKGFVVPNFETETETEFCAQITFPLEPSDYELLIELLQLTGEGEALQLEEVDVNVDTLETTGKSRNSTFFSSSPFLSISRARRDFCPCPFPLLQSSDEIAYFANLSIFALPAVSSPTTTTTTIAPTGDGDGDKSKCNKRDVVLSDATSCALIRQELASLGRHLHQRMRPLFYNPRLCAMTITRQPETVFHLCFKHSVGRLIEERAQQACSS</sequence>
<dbReference type="Proteomes" id="UP000014074">
    <property type="component" value="Unassembled WGS sequence"/>
</dbReference>
<evidence type="ECO:0000313" key="1">
    <source>
        <dbReference type="EMBL" id="EOO01335.1"/>
    </source>
</evidence>
<evidence type="ECO:0000313" key="2">
    <source>
        <dbReference type="Proteomes" id="UP000014074"/>
    </source>
</evidence>
<dbReference type="GeneID" id="19323483"/>
<dbReference type="KEGG" id="tmn:UCRPA7_3161"/>
<protein>
    <submittedName>
        <fullName evidence="1">Uncharacterized protein</fullName>
    </submittedName>
</protein>
<accession>R8BPW1</accession>
<gene>
    <name evidence="1" type="ORF">UCRPA7_3161</name>
</gene>
<dbReference type="AlphaFoldDB" id="R8BPW1"/>
<organism evidence="1 2">
    <name type="scientific">Phaeoacremonium minimum (strain UCR-PA7)</name>
    <name type="common">Esca disease fungus</name>
    <name type="synonym">Togninia minima</name>
    <dbReference type="NCBI Taxonomy" id="1286976"/>
    <lineage>
        <taxon>Eukaryota</taxon>
        <taxon>Fungi</taxon>
        <taxon>Dikarya</taxon>
        <taxon>Ascomycota</taxon>
        <taxon>Pezizomycotina</taxon>
        <taxon>Sordariomycetes</taxon>
        <taxon>Sordariomycetidae</taxon>
        <taxon>Togniniales</taxon>
        <taxon>Togniniaceae</taxon>
        <taxon>Phaeoacremonium</taxon>
    </lineage>
</organism>
<reference evidence="2" key="1">
    <citation type="journal article" date="2013" name="Genome Announc.">
        <title>Draft genome sequence of the ascomycete Phaeoacremonium aleophilum strain UCR-PA7, a causal agent of the esca disease complex in grapevines.</title>
        <authorList>
            <person name="Blanco-Ulate B."/>
            <person name="Rolshausen P."/>
            <person name="Cantu D."/>
        </authorList>
    </citation>
    <scope>NUCLEOTIDE SEQUENCE [LARGE SCALE GENOMIC DNA]</scope>
    <source>
        <strain evidence="2">UCR-PA7</strain>
    </source>
</reference>